<feature type="domain" description="PiggyBac transposable element-derived protein" evidence="1">
    <location>
        <begin position="3"/>
        <end position="350"/>
    </location>
</feature>
<name>A0A6P7HJW1_9TELE</name>
<evidence type="ECO:0000313" key="2">
    <source>
        <dbReference type="Proteomes" id="UP000515145"/>
    </source>
</evidence>
<evidence type="ECO:0000313" key="3">
    <source>
        <dbReference type="RefSeq" id="XP_028254268.1"/>
    </source>
</evidence>
<dbReference type="InParanoid" id="A0A6P7HJW1"/>
<proteinExistence type="predicted"/>
<dbReference type="Pfam" id="PF13843">
    <property type="entry name" value="DDE_Tnp_1_7"/>
    <property type="match status" value="1"/>
</dbReference>
<reference evidence="3" key="1">
    <citation type="submission" date="2025-08" db="UniProtKB">
        <authorList>
            <consortium name="RefSeq"/>
        </authorList>
    </citation>
    <scope>IDENTIFICATION</scope>
</reference>
<dbReference type="PANTHER" id="PTHR46599:SF3">
    <property type="entry name" value="PIGGYBAC TRANSPOSABLE ELEMENT-DERIVED PROTEIN 4"/>
    <property type="match status" value="1"/>
</dbReference>
<dbReference type="RefSeq" id="XP_028254268.1">
    <property type="nucleotide sequence ID" value="XM_028398467.1"/>
</dbReference>
<dbReference type="PANTHER" id="PTHR46599">
    <property type="entry name" value="PIGGYBAC TRANSPOSABLE ELEMENT-DERIVED PROTEIN 4"/>
    <property type="match status" value="1"/>
</dbReference>
<accession>A0A6P7HJW1</accession>
<protein>
    <submittedName>
        <fullName evidence="3">PiggyBac transposable element-derived protein 4-like</fullName>
    </submittedName>
</protein>
<keyword evidence="2" id="KW-1185">Reference proteome</keyword>
<organism evidence="2 3">
    <name type="scientific">Parambassis ranga</name>
    <name type="common">Indian glassy fish</name>
    <dbReference type="NCBI Taxonomy" id="210632"/>
    <lineage>
        <taxon>Eukaryota</taxon>
        <taxon>Metazoa</taxon>
        <taxon>Chordata</taxon>
        <taxon>Craniata</taxon>
        <taxon>Vertebrata</taxon>
        <taxon>Euteleostomi</taxon>
        <taxon>Actinopterygii</taxon>
        <taxon>Neopterygii</taxon>
        <taxon>Teleostei</taxon>
        <taxon>Neoteleostei</taxon>
        <taxon>Acanthomorphata</taxon>
        <taxon>Ovalentaria</taxon>
        <taxon>Ambassidae</taxon>
        <taxon>Parambassis</taxon>
    </lineage>
</organism>
<sequence>MYAAKNKAAGKKYKWADVEVKELYKFFGLLLYTSLVSLPNIQDYWRENTVTSVPFPATVMPRDRFRALLWNIHPSDPEDDQTNDKKKGTPAYDKLFRIKPLMDDILSACQAHYHPRKELAVDERMVATKAKTGMTQYMKDKPTKWGIKLFVLADSSNGYTINFNVYAGKTHTRMVHGLSYDAVMNLIRPSYLGTGYHVYMDNFYTSPQLFLDLASIKFGACGTYRENRKGCPAGRENALTRKSERGAVRWIREGPLLFVKWMDTREVSICSTVHPAVSGEVIKRRVKDKDGCWAVKNIPCPTPVIAYNKHMGGVDRSDQLIQYYSTHRRTARWYRTLFLHLVDIATTNAYILHCEISASKQVKHMSHKDFQTELLSQLCGVDHAGIPCKRSTDHIPVAIAKVTDASMKATHGRRICQQCHLLDKRSLTPWKCKSCDVPLCLIVDRNCFEEWHK</sequence>
<dbReference type="Proteomes" id="UP000515145">
    <property type="component" value="Unplaced"/>
</dbReference>
<dbReference type="AlphaFoldDB" id="A0A6P7HJW1"/>
<dbReference type="OrthoDB" id="118105at2759"/>
<dbReference type="GeneID" id="114429852"/>
<dbReference type="InterPro" id="IPR029526">
    <property type="entry name" value="PGBD"/>
</dbReference>
<gene>
    <name evidence="3" type="primary">LOC114429852</name>
</gene>
<evidence type="ECO:0000259" key="1">
    <source>
        <dbReference type="Pfam" id="PF13843"/>
    </source>
</evidence>